<dbReference type="PROSITE" id="PS51913">
    <property type="entry name" value="HTH_HARE"/>
    <property type="match status" value="1"/>
</dbReference>
<keyword evidence="4" id="KW-1185">Reference proteome</keyword>
<dbReference type="AlphaFoldDB" id="A0A840TYI9"/>
<evidence type="ECO:0000259" key="2">
    <source>
        <dbReference type="PROSITE" id="PS51913"/>
    </source>
</evidence>
<organism evidence="3 4">
    <name type="scientific">Rhabdobacter roseus</name>
    <dbReference type="NCBI Taxonomy" id="1655419"/>
    <lineage>
        <taxon>Bacteria</taxon>
        <taxon>Pseudomonadati</taxon>
        <taxon>Bacteroidota</taxon>
        <taxon>Cytophagia</taxon>
        <taxon>Cytophagales</taxon>
        <taxon>Cytophagaceae</taxon>
        <taxon>Rhabdobacter</taxon>
    </lineage>
</organism>
<evidence type="ECO:0000256" key="1">
    <source>
        <dbReference type="ARBA" id="ARBA00023163"/>
    </source>
</evidence>
<feature type="domain" description="HTH HARE-type" evidence="2">
    <location>
        <begin position="1"/>
        <end position="78"/>
    </location>
</feature>
<dbReference type="RefSeq" id="WP_184175246.1">
    <property type="nucleotide sequence ID" value="NZ_JACHGF010000005.1"/>
</dbReference>
<dbReference type="Proteomes" id="UP000557307">
    <property type="component" value="Unassembled WGS sequence"/>
</dbReference>
<reference evidence="3 4" key="1">
    <citation type="submission" date="2020-08" db="EMBL/GenBank/DDBJ databases">
        <title>Genomic Encyclopedia of Type Strains, Phase IV (KMG-IV): sequencing the most valuable type-strain genomes for metagenomic binning, comparative biology and taxonomic classification.</title>
        <authorList>
            <person name="Goeker M."/>
        </authorList>
    </citation>
    <scope>NUCLEOTIDE SEQUENCE [LARGE SCALE GENOMIC DNA]</scope>
    <source>
        <strain evidence="3 4">DSM 105074</strain>
    </source>
</reference>
<accession>A0A840TYI9</accession>
<dbReference type="Pfam" id="PF05066">
    <property type="entry name" value="HARE-HTH"/>
    <property type="match status" value="1"/>
</dbReference>
<proteinExistence type="predicted"/>
<gene>
    <name evidence="3" type="ORF">HNQ92_003415</name>
</gene>
<name>A0A840TYI9_9BACT</name>
<dbReference type="InterPro" id="IPR007759">
    <property type="entry name" value="Asxl_HARE-HTH"/>
</dbReference>
<dbReference type="EMBL" id="JACHGF010000005">
    <property type="protein sequence ID" value="MBB5285258.1"/>
    <property type="molecule type" value="Genomic_DNA"/>
</dbReference>
<dbReference type="GO" id="GO:0006355">
    <property type="term" value="P:regulation of DNA-templated transcription"/>
    <property type="evidence" value="ECO:0007669"/>
    <property type="project" value="InterPro"/>
</dbReference>
<protein>
    <recommendedName>
        <fullName evidence="2">HTH HARE-type domain-containing protein</fullName>
    </recommendedName>
</protein>
<keyword evidence="1" id="KW-0804">Transcription</keyword>
<evidence type="ECO:0000313" key="3">
    <source>
        <dbReference type="EMBL" id="MBB5285258.1"/>
    </source>
</evidence>
<sequence length="303" mass="35105">MTFLELAEQVLKDEQKPLTANEIWQIAVTKGYDKHLNSEGKTPWATLGAQIYVNAKDNPKTPFAQTDTRPKKFYIKSQNIDLKLDPIQVGNSTTKKKKFDYLERDLHAFLAYYAYYHLRCYTKTINHSQSTKKEFGEWVHPDMVGCYYPLDEWKSEVYELSSAIGNVSIKILSFELKRELNFGNLRESFFQTVSNSSWANESYLVASKISNDTDFIDELTRLSTSFGIGVIELSIEDPHSTKILLPAKYRDTLDWETINKLTMNNDFKEFLSRVKIDISSKKIHKKEYDTILEIDELKKICSG</sequence>
<comment type="caution">
    <text evidence="3">The sequence shown here is derived from an EMBL/GenBank/DDBJ whole genome shotgun (WGS) entry which is preliminary data.</text>
</comment>
<evidence type="ECO:0000313" key="4">
    <source>
        <dbReference type="Proteomes" id="UP000557307"/>
    </source>
</evidence>